<comment type="similarity">
    <text evidence="2">Belongs to the tetraspanin (TM4SF) family.</text>
</comment>
<evidence type="ECO:0008006" key="9">
    <source>
        <dbReference type="Google" id="ProtNLM"/>
    </source>
</evidence>
<dbReference type="AlphaFoldDB" id="A0A834ZBU1"/>
<keyword evidence="5 6" id="KW-0472">Membrane</keyword>
<sequence length="246" mass="27841">MRFLQWPLIIIGVCIMLVSLAGFVGACYRSTFLLRLYLFAMFFIIVALVGFIVFAFVVTAKGSGRSELNRAYRDYYLVDYSGWLEERVSGRYWRKISSCIRDSKVCKNMARGVGGVSESSDLFFLRTLKPIESGCCKPPTECGFAYVNETAWDTRAGYAGGNLDCTRWSNIQEQLCYGCDSCKAGVLASIRKSWRKVSMINIVVVAILVIVYLVGCVAFRNNKRIKNDEPYGENKMTKSHPSRFQF</sequence>
<dbReference type="PROSITE" id="PS51257">
    <property type="entry name" value="PROKAR_LIPOPROTEIN"/>
    <property type="match status" value="1"/>
</dbReference>
<feature type="transmembrane region" description="Helical" evidence="6">
    <location>
        <begin position="36"/>
        <end position="58"/>
    </location>
</feature>
<protein>
    <recommendedName>
        <fullName evidence="9">Tetraspanin-3</fullName>
    </recommendedName>
</protein>
<dbReference type="PANTHER" id="PTHR32191">
    <property type="entry name" value="TETRASPANIN-8-RELATED"/>
    <property type="match status" value="1"/>
</dbReference>
<accession>A0A834ZBU1</accession>
<comment type="subcellular location">
    <subcellularLocation>
        <location evidence="1">Membrane</location>
        <topology evidence="1">Multi-pass membrane protein</topology>
    </subcellularLocation>
</comment>
<dbReference type="EMBL" id="JABCRI010000007">
    <property type="protein sequence ID" value="KAF8402760.1"/>
    <property type="molecule type" value="Genomic_DNA"/>
</dbReference>
<dbReference type="Proteomes" id="UP000655225">
    <property type="component" value="Unassembled WGS sequence"/>
</dbReference>
<dbReference type="InterPro" id="IPR018499">
    <property type="entry name" value="Tetraspanin/Peripherin"/>
</dbReference>
<evidence type="ECO:0000313" key="8">
    <source>
        <dbReference type="Proteomes" id="UP000655225"/>
    </source>
</evidence>
<evidence type="ECO:0000256" key="5">
    <source>
        <dbReference type="ARBA" id="ARBA00023136"/>
    </source>
</evidence>
<gene>
    <name evidence="7" type="ORF">HHK36_010850</name>
</gene>
<name>A0A834ZBU1_TETSI</name>
<keyword evidence="4 6" id="KW-1133">Transmembrane helix</keyword>
<keyword evidence="8" id="KW-1185">Reference proteome</keyword>
<reference evidence="7 8" key="1">
    <citation type="submission" date="2020-04" db="EMBL/GenBank/DDBJ databases">
        <title>Plant Genome Project.</title>
        <authorList>
            <person name="Zhang R.-G."/>
        </authorList>
    </citation>
    <scope>NUCLEOTIDE SEQUENCE [LARGE SCALE GENOMIC DNA]</scope>
    <source>
        <strain evidence="7">YNK0</strain>
        <tissue evidence="7">Leaf</tissue>
    </source>
</reference>
<dbReference type="GO" id="GO:0009734">
    <property type="term" value="P:auxin-activated signaling pathway"/>
    <property type="evidence" value="ECO:0007669"/>
    <property type="project" value="InterPro"/>
</dbReference>
<evidence type="ECO:0000256" key="4">
    <source>
        <dbReference type="ARBA" id="ARBA00022989"/>
    </source>
</evidence>
<evidence type="ECO:0000256" key="2">
    <source>
        <dbReference type="ARBA" id="ARBA00006840"/>
    </source>
</evidence>
<keyword evidence="3 6" id="KW-0812">Transmembrane</keyword>
<dbReference type="OrthoDB" id="1881997at2759"/>
<dbReference type="GO" id="GO:0016020">
    <property type="term" value="C:membrane"/>
    <property type="evidence" value="ECO:0007669"/>
    <property type="project" value="UniProtKB-SubCell"/>
</dbReference>
<evidence type="ECO:0000256" key="1">
    <source>
        <dbReference type="ARBA" id="ARBA00004141"/>
    </source>
</evidence>
<evidence type="ECO:0000256" key="3">
    <source>
        <dbReference type="ARBA" id="ARBA00022692"/>
    </source>
</evidence>
<feature type="transmembrane region" description="Helical" evidence="6">
    <location>
        <begin position="6"/>
        <end position="24"/>
    </location>
</feature>
<evidence type="ECO:0000313" key="7">
    <source>
        <dbReference type="EMBL" id="KAF8402760.1"/>
    </source>
</evidence>
<organism evidence="7 8">
    <name type="scientific">Tetracentron sinense</name>
    <name type="common">Spur-leaf</name>
    <dbReference type="NCBI Taxonomy" id="13715"/>
    <lineage>
        <taxon>Eukaryota</taxon>
        <taxon>Viridiplantae</taxon>
        <taxon>Streptophyta</taxon>
        <taxon>Embryophyta</taxon>
        <taxon>Tracheophyta</taxon>
        <taxon>Spermatophyta</taxon>
        <taxon>Magnoliopsida</taxon>
        <taxon>Trochodendrales</taxon>
        <taxon>Trochodendraceae</taxon>
        <taxon>Tetracentron</taxon>
    </lineage>
</organism>
<evidence type="ECO:0000256" key="6">
    <source>
        <dbReference type="SAM" id="Phobius"/>
    </source>
</evidence>
<proteinExistence type="inferred from homology"/>
<dbReference type="InterPro" id="IPR044991">
    <property type="entry name" value="TET_plant"/>
</dbReference>
<dbReference type="Pfam" id="PF00335">
    <property type="entry name" value="Tetraspanin"/>
    <property type="match status" value="1"/>
</dbReference>
<feature type="transmembrane region" description="Helical" evidence="6">
    <location>
        <begin position="199"/>
        <end position="219"/>
    </location>
</feature>
<comment type="caution">
    <text evidence="7">The sequence shown here is derived from an EMBL/GenBank/DDBJ whole genome shotgun (WGS) entry which is preliminary data.</text>
</comment>
<dbReference type="OMA" id="RANNTEC"/>